<feature type="domain" description="SH3" evidence="4">
    <location>
        <begin position="199"/>
        <end position="230"/>
    </location>
</feature>
<dbReference type="InterPro" id="IPR001452">
    <property type="entry name" value="SH3_domain"/>
</dbReference>
<reference evidence="5" key="1">
    <citation type="submission" date="2020-11" db="EMBL/GenBank/DDBJ databases">
        <authorList>
            <consortium name="DOE Joint Genome Institute"/>
            <person name="Ahrendt S."/>
            <person name="Riley R."/>
            <person name="Andreopoulos W."/>
            <person name="LaButti K."/>
            <person name="Pangilinan J."/>
            <person name="Ruiz-duenas F.J."/>
            <person name="Barrasa J.M."/>
            <person name="Sanchez-Garcia M."/>
            <person name="Camarero S."/>
            <person name="Miyauchi S."/>
            <person name="Serrano A."/>
            <person name="Linde D."/>
            <person name="Babiker R."/>
            <person name="Drula E."/>
            <person name="Ayuso-Fernandez I."/>
            <person name="Pacheco R."/>
            <person name="Padilla G."/>
            <person name="Ferreira P."/>
            <person name="Barriuso J."/>
            <person name="Kellner H."/>
            <person name="Castanera R."/>
            <person name="Alfaro M."/>
            <person name="Ramirez L."/>
            <person name="Pisabarro A.G."/>
            <person name="Kuo A."/>
            <person name="Tritt A."/>
            <person name="Lipzen A."/>
            <person name="He G."/>
            <person name="Yan M."/>
            <person name="Ng V."/>
            <person name="Cullen D."/>
            <person name="Martin F."/>
            <person name="Rosso M.-N."/>
            <person name="Henrissat B."/>
            <person name="Hibbett D."/>
            <person name="Martinez A.T."/>
            <person name="Grigoriev I.V."/>
        </authorList>
    </citation>
    <scope>NUCLEOTIDE SEQUENCE</scope>
    <source>
        <strain evidence="5">AH 44721</strain>
    </source>
</reference>
<feature type="region of interest" description="Disordered" evidence="2">
    <location>
        <begin position="237"/>
        <end position="258"/>
    </location>
</feature>
<dbReference type="InterPro" id="IPR036028">
    <property type="entry name" value="SH3-like_dom_sf"/>
</dbReference>
<dbReference type="Proteomes" id="UP000724874">
    <property type="component" value="Unassembled WGS sequence"/>
</dbReference>
<keyword evidence="3" id="KW-0472">Membrane</keyword>
<keyword evidence="6" id="KW-1185">Reference proteome</keyword>
<organism evidence="5 6">
    <name type="scientific">Gymnopilus junonius</name>
    <name type="common">Spectacular rustgill mushroom</name>
    <name type="synonym">Gymnopilus spectabilis subsp. junonius</name>
    <dbReference type="NCBI Taxonomy" id="109634"/>
    <lineage>
        <taxon>Eukaryota</taxon>
        <taxon>Fungi</taxon>
        <taxon>Dikarya</taxon>
        <taxon>Basidiomycota</taxon>
        <taxon>Agaricomycotina</taxon>
        <taxon>Agaricomycetes</taxon>
        <taxon>Agaricomycetidae</taxon>
        <taxon>Agaricales</taxon>
        <taxon>Agaricineae</taxon>
        <taxon>Hymenogastraceae</taxon>
        <taxon>Gymnopilus</taxon>
    </lineage>
</organism>
<accession>A0A9P5P1A8</accession>
<dbReference type="EMBL" id="JADNYJ010000003">
    <property type="protein sequence ID" value="KAF8912140.1"/>
    <property type="molecule type" value="Genomic_DNA"/>
</dbReference>
<keyword evidence="3" id="KW-0812">Transmembrane</keyword>
<evidence type="ECO:0000313" key="6">
    <source>
        <dbReference type="Proteomes" id="UP000724874"/>
    </source>
</evidence>
<feature type="transmembrane region" description="Helical" evidence="3">
    <location>
        <begin position="12"/>
        <end position="34"/>
    </location>
</feature>
<evidence type="ECO:0000256" key="3">
    <source>
        <dbReference type="SAM" id="Phobius"/>
    </source>
</evidence>
<sequence>MHSKRLRRRLHAAQWGAVVVGGLTLTGPITLTLISTLPSSTQSSTSLSSTSNTVQSTMTLTSSSSSSSTTSNAASQTPSTSTPPALLRGALSTTKIPAGGIVGVVIGCLIVPSRANELRNTWTTRNAPVGIRSSQYEPKPFVGDSVSSDMSPEMRFAPPPPQMHPNPLAITSYRVLSPTSVYSPTSAAISPSSATVVCTFIVGEIVRILAEYDDGWVLCMNADGEQGMVPLECLSRGRPTASSDGARRVSSLGPSARP</sequence>
<dbReference type="AlphaFoldDB" id="A0A9P5P1A8"/>
<protein>
    <recommendedName>
        <fullName evidence="4">SH3 domain-containing protein</fullName>
    </recommendedName>
</protein>
<evidence type="ECO:0000256" key="1">
    <source>
        <dbReference type="ARBA" id="ARBA00022443"/>
    </source>
</evidence>
<evidence type="ECO:0000313" key="5">
    <source>
        <dbReference type="EMBL" id="KAF8912140.1"/>
    </source>
</evidence>
<comment type="caution">
    <text evidence="5">The sequence shown here is derived from an EMBL/GenBank/DDBJ whole genome shotgun (WGS) entry which is preliminary data.</text>
</comment>
<dbReference type="Pfam" id="PF00018">
    <property type="entry name" value="SH3_1"/>
    <property type="match status" value="1"/>
</dbReference>
<dbReference type="OrthoDB" id="5340910at2759"/>
<keyword evidence="3" id="KW-1133">Transmembrane helix</keyword>
<dbReference type="Gene3D" id="2.30.30.40">
    <property type="entry name" value="SH3 Domains"/>
    <property type="match status" value="1"/>
</dbReference>
<gene>
    <name evidence="5" type="ORF">CPB84DRAFT_1761367</name>
</gene>
<name>A0A9P5P1A8_GYMJU</name>
<proteinExistence type="predicted"/>
<keyword evidence="1" id="KW-0728">SH3 domain</keyword>
<evidence type="ECO:0000259" key="4">
    <source>
        <dbReference type="Pfam" id="PF00018"/>
    </source>
</evidence>
<evidence type="ECO:0000256" key="2">
    <source>
        <dbReference type="SAM" id="MobiDB-lite"/>
    </source>
</evidence>
<feature type="region of interest" description="Disordered" evidence="2">
    <location>
        <begin position="39"/>
        <end position="86"/>
    </location>
</feature>
<dbReference type="SUPFAM" id="SSF50044">
    <property type="entry name" value="SH3-domain"/>
    <property type="match status" value="1"/>
</dbReference>